<accession>A0A0C2J7G5</accession>
<evidence type="ECO:0000313" key="1">
    <source>
        <dbReference type="EMBL" id="KII73744.1"/>
    </source>
</evidence>
<keyword evidence="2" id="KW-1185">Reference proteome</keyword>
<evidence type="ECO:0000313" key="2">
    <source>
        <dbReference type="Proteomes" id="UP000031668"/>
    </source>
</evidence>
<comment type="caution">
    <text evidence="1">The sequence shown here is derived from an EMBL/GenBank/DDBJ whole genome shotgun (WGS) entry which is preliminary data.</text>
</comment>
<organism evidence="1 2">
    <name type="scientific">Thelohanellus kitauei</name>
    <name type="common">Myxosporean</name>
    <dbReference type="NCBI Taxonomy" id="669202"/>
    <lineage>
        <taxon>Eukaryota</taxon>
        <taxon>Metazoa</taxon>
        <taxon>Cnidaria</taxon>
        <taxon>Myxozoa</taxon>
        <taxon>Myxosporea</taxon>
        <taxon>Bivalvulida</taxon>
        <taxon>Platysporina</taxon>
        <taxon>Myxobolidae</taxon>
        <taxon>Thelohanellus</taxon>
    </lineage>
</organism>
<dbReference type="EMBL" id="JWZT01000690">
    <property type="protein sequence ID" value="KII73744.1"/>
    <property type="molecule type" value="Genomic_DNA"/>
</dbReference>
<dbReference type="AlphaFoldDB" id="A0A0C2J7G5"/>
<protein>
    <submittedName>
        <fullName evidence="1">Uncharacterized protein</fullName>
    </submittedName>
</protein>
<dbReference type="Proteomes" id="UP000031668">
    <property type="component" value="Unassembled WGS sequence"/>
</dbReference>
<gene>
    <name evidence="1" type="ORF">RF11_09647</name>
</gene>
<name>A0A0C2J7G5_THEKT</name>
<proteinExistence type="predicted"/>
<sequence>MKSRLFQTNHQLLYELFVWVIVDLQRPIYISIFLSSALDIKKDLHCFGVHLQIFDERFKFEKTHIINICGNASIPHNPRSWMPFCSGANMFKKLLMVAS</sequence>
<reference evidence="1 2" key="1">
    <citation type="journal article" date="2014" name="Genome Biol. Evol.">
        <title>The genome of the myxosporean Thelohanellus kitauei shows adaptations to nutrient acquisition within its fish host.</title>
        <authorList>
            <person name="Yang Y."/>
            <person name="Xiong J."/>
            <person name="Zhou Z."/>
            <person name="Huo F."/>
            <person name="Miao W."/>
            <person name="Ran C."/>
            <person name="Liu Y."/>
            <person name="Zhang J."/>
            <person name="Feng J."/>
            <person name="Wang M."/>
            <person name="Wang M."/>
            <person name="Wang L."/>
            <person name="Yao B."/>
        </authorList>
    </citation>
    <scope>NUCLEOTIDE SEQUENCE [LARGE SCALE GENOMIC DNA]</scope>
    <source>
        <strain evidence="1">Wuqing</strain>
    </source>
</reference>